<dbReference type="SUPFAM" id="SSF48613">
    <property type="entry name" value="Heme oxygenase-like"/>
    <property type="match status" value="1"/>
</dbReference>
<evidence type="ECO:0000256" key="7">
    <source>
        <dbReference type="ARBA" id="ARBA00048328"/>
    </source>
</evidence>
<evidence type="ECO:0000256" key="3">
    <source>
        <dbReference type="ARBA" id="ARBA00022617"/>
    </source>
</evidence>
<dbReference type="PIRSF" id="PIRSF000343">
    <property type="entry name" value="Haem_Oase"/>
    <property type="match status" value="1"/>
</dbReference>
<dbReference type="PRINTS" id="PR00088">
    <property type="entry name" value="HAEMOXYGNASE"/>
</dbReference>
<dbReference type="Pfam" id="PF01126">
    <property type="entry name" value="Heme_oxygenase"/>
    <property type="match status" value="1"/>
</dbReference>
<dbReference type="InterPro" id="IPR016053">
    <property type="entry name" value="Haem_Oase-like"/>
</dbReference>
<dbReference type="Proteomes" id="UP001500221">
    <property type="component" value="Unassembled WGS sequence"/>
</dbReference>
<keyword evidence="3" id="KW-0349">Heme</keyword>
<evidence type="ECO:0000256" key="4">
    <source>
        <dbReference type="ARBA" id="ARBA00022723"/>
    </source>
</evidence>
<evidence type="ECO:0000256" key="6">
    <source>
        <dbReference type="ARBA" id="ARBA00023004"/>
    </source>
</evidence>
<dbReference type="InterPro" id="IPR002051">
    <property type="entry name" value="Haem_Oase"/>
</dbReference>
<dbReference type="PANTHER" id="PTHR10720:SF0">
    <property type="entry name" value="HEME OXYGENASE"/>
    <property type="match status" value="1"/>
</dbReference>
<name>A0ABP9PNU6_9ACTN</name>
<dbReference type="InterPro" id="IPR018207">
    <property type="entry name" value="Haem_oxygenase_CS"/>
</dbReference>
<dbReference type="Gene3D" id="1.20.910.10">
    <property type="entry name" value="Heme oxygenase-like"/>
    <property type="match status" value="1"/>
</dbReference>
<comment type="caution">
    <text evidence="8">The sequence shown here is derived from an EMBL/GenBank/DDBJ whole genome shotgun (WGS) entry which is preliminary data.</text>
</comment>
<keyword evidence="9" id="KW-1185">Reference proteome</keyword>
<dbReference type="PANTHER" id="PTHR10720">
    <property type="entry name" value="HEME OXYGENASE"/>
    <property type="match status" value="1"/>
</dbReference>
<protein>
    <recommendedName>
        <fullName evidence="2">heme oxygenase (biliverdin-producing)</fullName>
        <ecNumber evidence="2">1.14.14.18</ecNumber>
    </recommendedName>
</protein>
<evidence type="ECO:0000256" key="2">
    <source>
        <dbReference type="ARBA" id="ARBA00012360"/>
    </source>
</evidence>
<accession>A0ABP9PNU6</accession>
<evidence type="ECO:0000256" key="5">
    <source>
        <dbReference type="ARBA" id="ARBA00023002"/>
    </source>
</evidence>
<organism evidence="8 9">
    <name type="scientific">Nocardioides marinquilinus</name>
    <dbReference type="NCBI Taxonomy" id="1210400"/>
    <lineage>
        <taxon>Bacteria</taxon>
        <taxon>Bacillati</taxon>
        <taxon>Actinomycetota</taxon>
        <taxon>Actinomycetes</taxon>
        <taxon>Propionibacteriales</taxon>
        <taxon>Nocardioidaceae</taxon>
        <taxon>Nocardioides</taxon>
    </lineage>
</organism>
<sequence>MTLTHDGAPAVLPASLSAAMRDGSRAEHEAAEGSAFMTELLEARLPASGYAEYLLRLRVVYATLEDAVRRHAGDPLVAAVHDPALERLAALDADLAHWAPGRAHDDLDSPAAEAYRAHLDDAARRAAGGWGGGLVAHHYTRYLGDLSGGQAIGRILERGYDTHGAGVAFYAFDAVPKPKPYKDAYRARLDALALDAQAVAAVVDDVRAVFGLNQALFAELGERLGTYPR</sequence>
<comment type="catalytic activity">
    <reaction evidence="7">
        <text>heme b + 3 reduced [NADPH--hemoprotein reductase] + 3 O2 = biliverdin IXalpha + CO + Fe(2+) + 3 oxidized [NADPH--hemoprotein reductase] + 3 H2O + H(+)</text>
        <dbReference type="Rhea" id="RHEA:21764"/>
        <dbReference type="Rhea" id="RHEA-COMP:11964"/>
        <dbReference type="Rhea" id="RHEA-COMP:11965"/>
        <dbReference type="ChEBI" id="CHEBI:15377"/>
        <dbReference type="ChEBI" id="CHEBI:15378"/>
        <dbReference type="ChEBI" id="CHEBI:15379"/>
        <dbReference type="ChEBI" id="CHEBI:17245"/>
        <dbReference type="ChEBI" id="CHEBI:29033"/>
        <dbReference type="ChEBI" id="CHEBI:57618"/>
        <dbReference type="ChEBI" id="CHEBI:57991"/>
        <dbReference type="ChEBI" id="CHEBI:58210"/>
        <dbReference type="ChEBI" id="CHEBI:60344"/>
        <dbReference type="EC" id="1.14.14.18"/>
    </reaction>
</comment>
<dbReference type="EC" id="1.14.14.18" evidence="2"/>
<dbReference type="InterPro" id="IPR016084">
    <property type="entry name" value="Haem_Oase-like_multi-hlx"/>
</dbReference>
<dbReference type="EMBL" id="BAABKG010000002">
    <property type="protein sequence ID" value="GAA5148209.1"/>
    <property type="molecule type" value="Genomic_DNA"/>
</dbReference>
<keyword evidence="5" id="KW-0560">Oxidoreductase</keyword>
<evidence type="ECO:0000313" key="9">
    <source>
        <dbReference type="Proteomes" id="UP001500221"/>
    </source>
</evidence>
<dbReference type="CDD" id="cd19165">
    <property type="entry name" value="HemeO"/>
    <property type="match status" value="1"/>
</dbReference>
<evidence type="ECO:0000313" key="8">
    <source>
        <dbReference type="EMBL" id="GAA5148209.1"/>
    </source>
</evidence>
<keyword evidence="6" id="KW-0408">Iron</keyword>
<dbReference type="RefSeq" id="WP_345458166.1">
    <property type="nucleotide sequence ID" value="NZ_BAABKG010000002.1"/>
</dbReference>
<proteinExistence type="inferred from homology"/>
<comment type="similarity">
    <text evidence="1">Belongs to the heme oxygenase family.</text>
</comment>
<keyword evidence="4" id="KW-0479">Metal-binding</keyword>
<gene>
    <name evidence="8" type="ORF">GCM10023340_21780</name>
</gene>
<dbReference type="PROSITE" id="PS00593">
    <property type="entry name" value="HEME_OXYGENASE"/>
    <property type="match status" value="1"/>
</dbReference>
<reference evidence="9" key="1">
    <citation type="journal article" date="2019" name="Int. J. Syst. Evol. Microbiol.">
        <title>The Global Catalogue of Microorganisms (GCM) 10K type strain sequencing project: providing services to taxonomists for standard genome sequencing and annotation.</title>
        <authorList>
            <consortium name="The Broad Institute Genomics Platform"/>
            <consortium name="The Broad Institute Genome Sequencing Center for Infectious Disease"/>
            <person name="Wu L."/>
            <person name="Ma J."/>
        </authorList>
    </citation>
    <scope>NUCLEOTIDE SEQUENCE [LARGE SCALE GENOMIC DNA]</scope>
    <source>
        <strain evidence="9">JCM 18459</strain>
    </source>
</reference>
<evidence type="ECO:0000256" key="1">
    <source>
        <dbReference type="ARBA" id="ARBA00006134"/>
    </source>
</evidence>